<dbReference type="AlphaFoldDB" id="A0A2G8SEX4"/>
<keyword evidence="2" id="KW-0812">Transmembrane</keyword>
<keyword evidence="2" id="KW-1133">Transmembrane helix</keyword>
<dbReference type="Pfam" id="PF20152">
    <property type="entry name" value="DUF6534"/>
    <property type="match status" value="1"/>
</dbReference>
<keyword evidence="2" id="KW-0472">Membrane</keyword>
<dbReference type="Proteomes" id="UP000230002">
    <property type="component" value="Unassembled WGS sequence"/>
</dbReference>
<name>A0A2G8SEX4_9APHY</name>
<dbReference type="PANTHER" id="PTHR40465:SF1">
    <property type="entry name" value="DUF6534 DOMAIN-CONTAINING PROTEIN"/>
    <property type="match status" value="1"/>
</dbReference>
<evidence type="ECO:0000259" key="3">
    <source>
        <dbReference type="Pfam" id="PF20152"/>
    </source>
</evidence>
<evidence type="ECO:0000313" key="4">
    <source>
        <dbReference type="EMBL" id="PIL32247.1"/>
    </source>
</evidence>
<feature type="transmembrane region" description="Helical" evidence="2">
    <location>
        <begin position="243"/>
        <end position="265"/>
    </location>
</feature>
<dbReference type="PANTHER" id="PTHR40465">
    <property type="entry name" value="CHROMOSOME 1, WHOLE GENOME SHOTGUN SEQUENCE"/>
    <property type="match status" value="1"/>
</dbReference>
<dbReference type="OrthoDB" id="2535105at2759"/>
<feature type="transmembrane region" description="Helical" evidence="2">
    <location>
        <begin position="23"/>
        <end position="42"/>
    </location>
</feature>
<feature type="transmembrane region" description="Helical" evidence="2">
    <location>
        <begin position="133"/>
        <end position="160"/>
    </location>
</feature>
<comment type="caution">
    <text evidence="4">The sequence shown here is derived from an EMBL/GenBank/DDBJ whole genome shotgun (WGS) entry which is preliminary data.</text>
</comment>
<feature type="transmembrane region" description="Helical" evidence="2">
    <location>
        <begin position="100"/>
        <end position="121"/>
    </location>
</feature>
<gene>
    <name evidence="4" type="ORF">GSI_05492</name>
</gene>
<proteinExistence type="predicted"/>
<evidence type="ECO:0000256" key="1">
    <source>
        <dbReference type="SAM" id="MobiDB-lite"/>
    </source>
</evidence>
<sequence length="334" mass="36787">MSNSPGAVSPRELQITFPALDNTLGAMLIGTGMSSILAGVFVHQTFRYFRRYPKDHWSSKAAVTILCVLDIVHEALIIHTCYYYMVSHYFQPIILLSGVWSLRFVIPTTGIISMISHMFFARRVIILAGNKCLFVPVAAISALLILSELAFCAVATFAIFRDVTFQRFVDRSSWIISASLGTRVLTDSVISGAMVAMLRRNRTGFKRTDSILDLLISFAINTGLLMSVINLGAMISAVLQPDALIYCAIYIVSSKLYSNSVLAVWHRSSPSPVRLNSRQSRNKNRTEHPSTGTSWLEMSDHVAAAVKTSTNTGGIDLWDAVSNDDLIVTLDNLG</sequence>
<dbReference type="InterPro" id="IPR045339">
    <property type="entry name" value="DUF6534"/>
</dbReference>
<accession>A0A2G8SEX4</accession>
<evidence type="ECO:0000256" key="2">
    <source>
        <dbReference type="SAM" id="Phobius"/>
    </source>
</evidence>
<feature type="region of interest" description="Disordered" evidence="1">
    <location>
        <begin position="273"/>
        <end position="293"/>
    </location>
</feature>
<feature type="transmembrane region" description="Helical" evidence="2">
    <location>
        <begin position="172"/>
        <end position="198"/>
    </location>
</feature>
<organism evidence="4 5">
    <name type="scientific">Ganoderma sinense ZZ0214-1</name>
    <dbReference type="NCBI Taxonomy" id="1077348"/>
    <lineage>
        <taxon>Eukaryota</taxon>
        <taxon>Fungi</taxon>
        <taxon>Dikarya</taxon>
        <taxon>Basidiomycota</taxon>
        <taxon>Agaricomycotina</taxon>
        <taxon>Agaricomycetes</taxon>
        <taxon>Polyporales</taxon>
        <taxon>Polyporaceae</taxon>
        <taxon>Ganoderma</taxon>
    </lineage>
</organism>
<feature type="domain" description="DUF6534" evidence="3">
    <location>
        <begin position="184"/>
        <end position="264"/>
    </location>
</feature>
<keyword evidence="5" id="KW-1185">Reference proteome</keyword>
<protein>
    <recommendedName>
        <fullName evidence="3">DUF6534 domain-containing protein</fullName>
    </recommendedName>
</protein>
<evidence type="ECO:0000313" key="5">
    <source>
        <dbReference type="Proteomes" id="UP000230002"/>
    </source>
</evidence>
<feature type="transmembrane region" description="Helical" evidence="2">
    <location>
        <begin position="210"/>
        <end position="237"/>
    </location>
</feature>
<feature type="transmembrane region" description="Helical" evidence="2">
    <location>
        <begin position="63"/>
        <end position="85"/>
    </location>
</feature>
<dbReference type="EMBL" id="AYKW01000011">
    <property type="protein sequence ID" value="PIL32247.1"/>
    <property type="molecule type" value="Genomic_DNA"/>
</dbReference>
<reference evidence="4 5" key="1">
    <citation type="journal article" date="2015" name="Sci. Rep.">
        <title>Chromosome-level genome map provides insights into diverse defense mechanisms in the medicinal fungus Ganoderma sinense.</title>
        <authorList>
            <person name="Zhu Y."/>
            <person name="Xu J."/>
            <person name="Sun C."/>
            <person name="Zhou S."/>
            <person name="Xu H."/>
            <person name="Nelson D.R."/>
            <person name="Qian J."/>
            <person name="Song J."/>
            <person name="Luo H."/>
            <person name="Xiang L."/>
            <person name="Li Y."/>
            <person name="Xu Z."/>
            <person name="Ji A."/>
            <person name="Wang L."/>
            <person name="Lu S."/>
            <person name="Hayward A."/>
            <person name="Sun W."/>
            <person name="Li X."/>
            <person name="Schwartz D.C."/>
            <person name="Wang Y."/>
            <person name="Chen S."/>
        </authorList>
    </citation>
    <scope>NUCLEOTIDE SEQUENCE [LARGE SCALE GENOMIC DNA]</scope>
    <source>
        <strain evidence="4 5">ZZ0214-1</strain>
    </source>
</reference>